<dbReference type="GO" id="GO:0007095">
    <property type="term" value="P:mitotic G2 DNA damage checkpoint signaling"/>
    <property type="evidence" value="ECO:0007669"/>
    <property type="project" value="TreeGrafter"/>
</dbReference>
<dbReference type="CDD" id="cd17727">
    <property type="entry name" value="BRCT_TopBP1_rpt6"/>
    <property type="match status" value="1"/>
</dbReference>
<dbReference type="InterPro" id="IPR001357">
    <property type="entry name" value="BRCT_dom"/>
</dbReference>
<feature type="domain" description="BRCT" evidence="3">
    <location>
        <begin position="48"/>
        <end position="126"/>
    </location>
</feature>
<dbReference type="AlphaFoldDB" id="A0A1Y2GA90"/>
<feature type="region of interest" description="Disordered" evidence="2">
    <location>
        <begin position="976"/>
        <end position="1025"/>
    </location>
</feature>
<dbReference type="PROSITE" id="PS50172">
    <property type="entry name" value="BRCT"/>
    <property type="match status" value="6"/>
</dbReference>
<dbReference type="SMART" id="SM00292">
    <property type="entry name" value="BRCT"/>
    <property type="match status" value="6"/>
</dbReference>
<dbReference type="GeneID" id="33572600"/>
<feature type="domain" description="BRCT" evidence="3">
    <location>
        <begin position="1087"/>
        <end position="1178"/>
    </location>
</feature>
<evidence type="ECO:0000256" key="2">
    <source>
        <dbReference type="SAM" id="MobiDB-lite"/>
    </source>
</evidence>
<accession>A0A1Y2GA90</accession>
<dbReference type="Pfam" id="PF00533">
    <property type="entry name" value="BRCT"/>
    <property type="match status" value="3"/>
</dbReference>
<dbReference type="GO" id="GO:0033314">
    <property type="term" value="P:mitotic DNA replication checkpoint signaling"/>
    <property type="evidence" value="ECO:0007669"/>
    <property type="project" value="TreeGrafter"/>
</dbReference>
<dbReference type="SUPFAM" id="SSF52113">
    <property type="entry name" value="BRCT domain"/>
    <property type="match status" value="6"/>
</dbReference>
<evidence type="ECO:0000256" key="1">
    <source>
        <dbReference type="ARBA" id="ARBA00022737"/>
    </source>
</evidence>
<name>A0A1Y2GA90_9FUNG</name>
<feature type="domain" description="BRCT" evidence="3">
    <location>
        <begin position="272"/>
        <end position="366"/>
    </location>
</feature>
<feature type="compositionally biased region" description="Low complexity" evidence="2">
    <location>
        <begin position="10"/>
        <end position="42"/>
    </location>
</feature>
<feature type="region of interest" description="Disordered" evidence="2">
    <location>
        <begin position="245"/>
        <end position="269"/>
    </location>
</feature>
<feature type="region of interest" description="Disordered" evidence="2">
    <location>
        <begin position="1"/>
        <end position="55"/>
    </location>
</feature>
<dbReference type="CDD" id="cd17731">
    <property type="entry name" value="BRCT_TopBP1_rpt2_like"/>
    <property type="match status" value="1"/>
</dbReference>
<dbReference type="SUPFAM" id="SSF81995">
    <property type="entry name" value="beta-sandwich domain of Sec23/24"/>
    <property type="match status" value="1"/>
</dbReference>
<feature type="compositionally biased region" description="Polar residues" evidence="2">
    <location>
        <begin position="44"/>
        <end position="53"/>
    </location>
</feature>
<feature type="region of interest" description="Disordered" evidence="2">
    <location>
        <begin position="704"/>
        <end position="751"/>
    </location>
</feature>
<dbReference type="Proteomes" id="UP000193648">
    <property type="component" value="Unassembled WGS sequence"/>
</dbReference>
<protein>
    <recommendedName>
        <fullName evidence="3">BRCT domain-containing protein</fullName>
    </recommendedName>
</protein>
<evidence type="ECO:0000313" key="5">
    <source>
        <dbReference type="Proteomes" id="UP000193648"/>
    </source>
</evidence>
<dbReference type="EMBL" id="MCFF01000074">
    <property type="protein sequence ID" value="ORY97092.1"/>
    <property type="molecule type" value="Genomic_DNA"/>
</dbReference>
<dbReference type="GO" id="GO:0006270">
    <property type="term" value="P:DNA replication initiation"/>
    <property type="evidence" value="ECO:0007669"/>
    <property type="project" value="TreeGrafter"/>
</dbReference>
<reference evidence="4 5" key="1">
    <citation type="submission" date="2016-07" db="EMBL/GenBank/DDBJ databases">
        <title>Pervasive Adenine N6-methylation of Active Genes in Fungi.</title>
        <authorList>
            <consortium name="DOE Joint Genome Institute"/>
            <person name="Mondo S.J."/>
            <person name="Dannebaum R.O."/>
            <person name="Kuo R.C."/>
            <person name="Labutti K."/>
            <person name="Haridas S."/>
            <person name="Kuo A."/>
            <person name="Salamov A."/>
            <person name="Ahrendt S.R."/>
            <person name="Lipzen A."/>
            <person name="Sullivan W."/>
            <person name="Andreopoulos W.B."/>
            <person name="Clum A."/>
            <person name="Lindquist E."/>
            <person name="Daum C."/>
            <person name="Ramamoorthy G.K."/>
            <person name="Gryganskyi A."/>
            <person name="Culley D."/>
            <person name="Magnuson J.K."/>
            <person name="James T.Y."/>
            <person name="O'Malley M.A."/>
            <person name="Stajich J.E."/>
            <person name="Spatafora J.W."/>
            <person name="Visel A."/>
            <person name="Grigoriev I.V."/>
        </authorList>
    </citation>
    <scope>NUCLEOTIDE SEQUENCE [LARGE SCALE GENOMIC DNA]</scope>
    <source>
        <strain evidence="4 5">NRRL 3116</strain>
    </source>
</reference>
<feature type="domain" description="BRCT" evidence="3">
    <location>
        <begin position="148"/>
        <end position="237"/>
    </location>
</feature>
<organism evidence="4 5">
    <name type="scientific">Lobosporangium transversale</name>
    <dbReference type="NCBI Taxonomy" id="64571"/>
    <lineage>
        <taxon>Eukaryota</taxon>
        <taxon>Fungi</taxon>
        <taxon>Fungi incertae sedis</taxon>
        <taxon>Mucoromycota</taxon>
        <taxon>Mortierellomycotina</taxon>
        <taxon>Mortierellomycetes</taxon>
        <taxon>Mortierellales</taxon>
        <taxon>Mortierellaceae</taxon>
        <taxon>Lobosporangium</taxon>
    </lineage>
</organism>
<dbReference type="InterPro" id="IPR036420">
    <property type="entry name" value="BRCT_dom_sf"/>
</dbReference>
<feature type="domain" description="BRCT" evidence="3">
    <location>
        <begin position="614"/>
        <end position="700"/>
    </location>
</feature>
<dbReference type="Gene3D" id="3.40.50.10190">
    <property type="entry name" value="BRCT domain"/>
    <property type="match status" value="7"/>
</dbReference>
<keyword evidence="5" id="KW-1185">Reference proteome</keyword>
<dbReference type="PANTHER" id="PTHR13561:SF20">
    <property type="entry name" value="DNA TOPOISOMERASE 2-BINDING PROTEIN 1"/>
    <property type="match status" value="1"/>
</dbReference>
<proteinExistence type="predicted"/>
<dbReference type="InterPro" id="IPR059215">
    <property type="entry name" value="BRCT2_TopBP1-like"/>
</dbReference>
<feature type="compositionally biased region" description="Low complexity" evidence="2">
    <location>
        <begin position="871"/>
        <end position="881"/>
    </location>
</feature>
<feature type="domain" description="BRCT" evidence="3">
    <location>
        <begin position="750"/>
        <end position="842"/>
    </location>
</feature>
<feature type="compositionally biased region" description="Low complexity" evidence="2">
    <location>
        <begin position="726"/>
        <end position="748"/>
    </location>
</feature>
<dbReference type="Pfam" id="PF12738">
    <property type="entry name" value="PTCB-BRCT"/>
    <property type="match status" value="2"/>
</dbReference>
<feature type="region of interest" description="Disordered" evidence="2">
    <location>
        <begin position="857"/>
        <end position="890"/>
    </location>
</feature>
<evidence type="ECO:0000259" key="3">
    <source>
        <dbReference type="PROSITE" id="PS50172"/>
    </source>
</evidence>
<dbReference type="CDD" id="cd00027">
    <property type="entry name" value="BRCT"/>
    <property type="match status" value="1"/>
</dbReference>
<feature type="compositionally biased region" description="Low complexity" evidence="2">
    <location>
        <begin position="417"/>
        <end position="429"/>
    </location>
</feature>
<comment type="caution">
    <text evidence="4">The sequence shown here is derived from an EMBL/GenBank/DDBJ whole genome shotgun (WGS) entry which is preliminary data.</text>
</comment>
<dbReference type="RefSeq" id="XP_021875625.1">
    <property type="nucleotide sequence ID" value="XM_022030759.1"/>
</dbReference>
<dbReference type="STRING" id="64571.A0A1Y2GA90"/>
<dbReference type="OrthoDB" id="251770at2759"/>
<keyword evidence="1" id="KW-0677">Repeat</keyword>
<dbReference type="PANTHER" id="PTHR13561">
    <property type="entry name" value="DNA REPLICATION REGULATOR DPB11-RELATED"/>
    <property type="match status" value="1"/>
</dbReference>
<gene>
    <name evidence="4" type="ORF">BCR41DRAFT_426670</name>
</gene>
<evidence type="ECO:0000313" key="4">
    <source>
        <dbReference type="EMBL" id="ORY97092.1"/>
    </source>
</evidence>
<sequence length="1180" mass="131200">MFRQSHPKKQPQQQQQQQQPAQPQPQQEQRHQQQQPQQQASQGHPISQTSGALSNPKLPLHGTLICYTGLAKEERDAVNEKIKALGGTVSFDLTEDITHLIAKRAGSPKYKVAFELGVPVVTPEWIDQLYTVWSKGEIVNLKEITEKYLTGPLKGCSICVTGFPADVRQHIQKATIMHGGKYTKDLLKDSTTHLICENSPTDKYTSALQWGIQCVTRKWFIDTLAKKERADESLYKALLEDGGKRANGQGAKEKPKDVNPEDNINDGQIQPPAEMFLEACQIFLCPSIPDAQVTRLKKMIRITGGIHVTEYDPQEVTHVLVPSYELSPSTLALFDDDSTLPYIVHMDWLRRSNRERRLLPESDYIVPFQRGEDGQPRRTRSGSSGTWTTDPAFKNKTSTGSSSTSAHDPTSRPQIRVSASSVSSNSSSNTIVSKETVRDPAMPADLPSTISPPNLSPRQTRQGLAARTVSGILSDALVDLSMTATTQRSLTTQENSWKLDVQPLQEEEEAPSSNIFLGLYITSYGCKAEAKIREETIANGGTYFDAAEGPPSEATEAQVRTIVPLSMSWEKAKGLRGVVMTICWFERSLVEERVIPRSDHFLFKPLRNIPVEGFEHLKISISASQMEETEYRHIQRTIKILGGVCLDKLHTVETDVLIADAPIGPKYEYMAKHGRPVVRMEWLKRCIEEGKAVPFKDFLLKEEEPEEMKTEVQDSPGWIQSENGYQNGESFRSNSSSSNLTQSQVQQSGSSNRPLAGLVICLPTRVLGDHREMQDMVTDMGARLIIKYNSTASHLIHNGKATMDAKRDLKNAKRNSAFIVSPEWLYKCDETRMRVDERDYPETYDGRHLTLATTTTHLRSPQDRPALAVLPSSRSTSPSQRSGKKTPVIGFGRAASTGYAAHQHGTGSQSSPTQTFQGTAAGALSAIFGSDTMSSSASLDISIPVTFSGPMATQQEGNGLSDSFIWQPMPMLTMTRSTNNGKRRRRPLPTPGGTQLSTTDMDHSGICETPDVSRDGSSIPENYFDKSSERYGEDAVYWVDVEGREKKRALLESLGYKTYKPIQREASSSRLEALSHDMEVQRLPVPRFYFMLTGISLVDRGQFKKTIQELGGVVLEDISQDHDEWKRKCTHLVTNGNNPPRTAKLVMAKVCGAIIVNKGFLVASREHGAFVDDTPFRVKM</sequence>
<feature type="compositionally biased region" description="Polar residues" evidence="2">
    <location>
        <begin position="448"/>
        <end position="462"/>
    </location>
</feature>
<dbReference type="InParanoid" id="A0A1Y2GA90"/>
<feature type="region of interest" description="Disordered" evidence="2">
    <location>
        <begin position="367"/>
        <end position="463"/>
    </location>
</feature>